<sequence>MAYGFDNLVAKGDIPGLHQSLSSARRNVARLIEVYVNEDLATKSDLGKNLQSIRAARRTISMIANGELSRSANHATRQSIHVGTAYLGDGVTVHDESKRIQIGNVSGSITGIVGIDAKIQNSFQQLGNSTADTGLKRLLEELILAVSNLAKELPQADGEAVGRELSDFTGEATSDAPRRRVLETFGDGLRKAAELASEVGTPVIALVNAVIAMF</sequence>
<organism evidence="1 2">
    <name type="scientific">Paractinoplanes ferrugineus</name>
    <dbReference type="NCBI Taxonomy" id="113564"/>
    <lineage>
        <taxon>Bacteria</taxon>
        <taxon>Bacillati</taxon>
        <taxon>Actinomycetota</taxon>
        <taxon>Actinomycetes</taxon>
        <taxon>Micromonosporales</taxon>
        <taxon>Micromonosporaceae</taxon>
        <taxon>Paractinoplanes</taxon>
    </lineage>
</organism>
<protein>
    <submittedName>
        <fullName evidence="1">Uncharacterized protein</fullName>
    </submittedName>
</protein>
<reference evidence="1" key="1">
    <citation type="submission" date="2021-01" db="EMBL/GenBank/DDBJ databases">
        <title>Whole genome shotgun sequence of Actinoplanes ferrugineus NBRC 15555.</title>
        <authorList>
            <person name="Komaki H."/>
            <person name="Tamura T."/>
        </authorList>
    </citation>
    <scope>NUCLEOTIDE SEQUENCE</scope>
    <source>
        <strain evidence="1">NBRC 15555</strain>
    </source>
</reference>
<name>A0A919J9G2_9ACTN</name>
<proteinExistence type="predicted"/>
<keyword evidence="2" id="KW-1185">Reference proteome</keyword>
<evidence type="ECO:0000313" key="2">
    <source>
        <dbReference type="Proteomes" id="UP000598174"/>
    </source>
</evidence>
<dbReference type="EMBL" id="BOMM01000091">
    <property type="protein sequence ID" value="GIE16598.1"/>
    <property type="molecule type" value="Genomic_DNA"/>
</dbReference>
<evidence type="ECO:0000313" key="1">
    <source>
        <dbReference type="EMBL" id="GIE16598.1"/>
    </source>
</evidence>
<accession>A0A919J9G2</accession>
<gene>
    <name evidence="1" type="ORF">Afe05nite_84380</name>
</gene>
<dbReference type="Proteomes" id="UP000598174">
    <property type="component" value="Unassembled WGS sequence"/>
</dbReference>
<comment type="caution">
    <text evidence="1">The sequence shown here is derived from an EMBL/GenBank/DDBJ whole genome shotgun (WGS) entry which is preliminary data.</text>
</comment>
<dbReference type="AlphaFoldDB" id="A0A919J9G2"/>
<dbReference type="RefSeq" id="WP_203822928.1">
    <property type="nucleotide sequence ID" value="NZ_BAAABP010000016.1"/>
</dbReference>